<feature type="transmembrane region" description="Helical" evidence="7">
    <location>
        <begin position="133"/>
        <end position="157"/>
    </location>
</feature>
<evidence type="ECO:0000313" key="10">
    <source>
        <dbReference type="Proteomes" id="UP000634206"/>
    </source>
</evidence>
<feature type="transmembrane region" description="Helical" evidence="7">
    <location>
        <begin position="207"/>
        <end position="226"/>
    </location>
</feature>
<keyword evidence="6 7" id="KW-0472">Membrane</keyword>
<feature type="domain" description="Wax synthase" evidence="8">
    <location>
        <begin position="163"/>
        <end position="229"/>
    </location>
</feature>
<proteinExistence type="predicted"/>
<reference evidence="9" key="1">
    <citation type="submission" date="2021-01" db="EMBL/GenBank/DDBJ databases">
        <title>Modified the classification status of verrucomicrobia.</title>
        <authorList>
            <person name="Feng X."/>
        </authorList>
    </citation>
    <scope>NUCLEOTIDE SEQUENCE</scope>
    <source>
        <strain evidence="9">5K15</strain>
    </source>
</reference>
<keyword evidence="5 7" id="KW-1133">Transmembrane helix</keyword>
<dbReference type="PANTHER" id="PTHR31595:SF57">
    <property type="entry name" value="OS04G0481900 PROTEIN"/>
    <property type="match status" value="1"/>
</dbReference>
<feature type="transmembrane region" description="Helical" evidence="7">
    <location>
        <begin position="48"/>
        <end position="68"/>
    </location>
</feature>
<organism evidence="9 10">
    <name type="scientific">Oceaniferula flava</name>
    <dbReference type="NCBI Taxonomy" id="2800421"/>
    <lineage>
        <taxon>Bacteria</taxon>
        <taxon>Pseudomonadati</taxon>
        <taxon>Verrucomicrobiota</taxon>
        <taxon>Verrucomicrobiia</taxon>
        <taxon>Verrucomicrobiales</taxon>
        <taxon>Verrucomicrobiaceae</taxon>
        <taxon>Oceaniferula</taxon>
    </lineage>
</organism>
<dbReference type="InterPro" id="IPR032805">
    <property type="entry name" value="Wax_synthase_dom"/>
</dbReference>
<name>A0AAE2V7W6_9BACT</name>
<accession>A0AAE2V7W6</accession>
<dbReference type="Pfam" id="PF13813">
    <property type="entry name" value="MBOAT_2"/>
    <property type="match status" value="1"/>
</dbReference>
<dbReference type="EMBL" id="JAENIG010000003">
    <property type="protein sequence ID" value="MBK1854562.1"/>
    <property type="molecule type" value="Genomic_DNA"/>
</dbReference>
<comment type="caution">
    <text evidence="9">The sequence shown here is derived from an EMBL/GenBank/DDBJ whole genome shotgun (WGS) entry which is preliminary data.</text>
</comment>
<evidence type="ECO:0000256" key="1">
    <source>
        <dbReference type="ARBA" id="ARBA00004141"/>
    </source>
</evidence>
<evidence type="ECO:0000256" key="2">
    <source>
        <dbReference type="ARBA" id="ARBA00005179"/>
    </source>
</evidence>
<evidence type="ECO:0000256" key="4">
    <source>
        <dbReference type="ARBA" id="ARBA00022692"/>
    </source>
</evidence>
<keyword evidence="10" id="KW-1185">Reference proteome</keyword>
<keyword evidence="4 7" id="KW-0812">Transmembrane</keyword>
<dbReference type="AlphaFoldDB" id="A0AAE2V7W6"/>
<evidence type="ECO:0000256" key="7">
    <source>
        <dbReference type="SAM" id="Phobius"/>
    </source>
</evidence>
<evidence type="ECO:0000259" key="8">
    <source>
        <dbReference type="Pfam" id="PF13813"/>
    </source>
</evidence>
<dbReference type="RefSeq" id="WP_309489169.1">
    <property type="nucleotide sequence ID" value="NZ_JAENIG010000003.1"/>
</dbReference>
<keyword evidence="3" id="KW-0808">Transferase</keyword>
<dbReference type="GO" id="GO:0006629">
    <property type="term" value="P:lipid metabolic process"/>
    <property type="evidence" value="ECO:0007669"/>
    <property type="project" value="InterPro"/>
</dbReference>
<dbReference type="PANTHER" id="PTHR31595">
    <property type="entry name" value="LONG-CHAIN-ALCOHOL O-FATTY-ACYLTRANSFERASE 3-RELATED"/>
    <property type="match status" value="1"/>
</dbReference>
<evidence type="ECO:0000256" key="5">
    <source>
        <dbReference type="ARBA" id="ARBA00022989"/>
    </source>
</evidence>
<evidence type="ECO:0000256" key="3">
    <source>
        <dbReference type="ARBA" id="ARBA00022679"/>
    </source>
</evidence>
<evidence type="ECO:0000313" key="9">
    <source>
        <dbReference type="EMBL" id="MBK1854562.1"/>
    </source>
</evidence>
<feature type="transmembrane region" description="Helical" evidence="7">
    <location>
        <begin position="107"/>
        <end position="127"/>
    </location>
</feature>
<dbReference type="InterPro" id="IPR044851">
    <property type="entry name" value="Wax_synthase"/>
</dbReference>
<comment type="pathway">
    <text evidence="2">Secondary metabolite biosynthesis.</text>
</comment>
<gene>
    <name evidence="9" type="ORF">JIN83_06300</name>
</gene>
<feature type="transmembrane region" description="Helical" evidence="7">
    <location>
        <begin position="260"/>
        <end position="278"/>
    </location>
</feature>
<protein>
    <recommendedName>
        <fullName evidence="8">Wax synthase domain-containing protein</fullName>
    </recommendedName>
</protein>
<sequence>MIHTLYSVLLAISFLALTRVLAKRYVLWPGMLVVLAVVNYLHFTDPPFARMVVICSVLLICMKGIVLAEWGGRLTWPRWFAFTFLWFGMEPPPFAAKPRKLRWKTDAVIGGCCLLVGLSLSIIVAHWETDSILVLFVPLSIGFHYGVLRLLTAFWRLQGIAVRPLFRNPLLSQGLGDFWAKRWNLSFSQMMARAVQRPLVLRLGKRPALFAVFLASGLLHELAITVPVQSGYGLPTLYFVLHGGFVMIEKPAWPLWLRRALALLLVAAPLPILFPPVFTQEVIRFTLNHLQIF</sequence>
<dbReference type="Proteomes" id="UP000634206">
    <property type="component" value="Unassembled WGS sequence"/>
</dbReference>
<evidence type="ECO:0000256" key="6">
    <source>
        <dbReference type="ARBA" id="ARBA00023136"/>
    </source>
</evidence>
<dbReference type="GO" id="GO:0016020">
    <property type="term" value="C:membrane"/>
    <property type="evidence" value="ECO:0007669"/>
    <property type="project" value="UniProtKB-SubCell"/>
</dbReference>
<dbReference type="GO" id="GO:0008374">
    <property type="term" value="F:O-acyltransferase activity"/>
    <property type="evidence" value="ECO:0007669"/>
    <property type="project" value="InterPro"/>
</dbReference>
<comment type="subcellular location">
    <subcellularLocation>
        <location evidence="1">Membrane</location>
        <topology evidence="1">Multi-pass membrane protein</topology>
    </subcellularLocation>
</comment>